<feature type="transmembrane region" description="Helical" evidence="11">
    <location>
        <begin position="152"/>
        <end position="175"/>
    </location>
</feature>
<dbReference type="Pfam" id="PF00137">
    <property type="entry name" value="ATP-synt_C"/>
    <property type="match status" value="2"/>
</dbReference>
<feature type="transmembrane region" description="Helical" evidence="11">
    <location>
        <begin position="111"/>
        <end position="131"/>
    </location>
</feature>
<accession>A0A2T9Y343</accession>
<gene>
    <name evidence="13" type="ORF">BB560_006613</name>
</gene>
<dbReference type="STRING" id="133381.A0A2T9Y343"/>
<comment type="caution">
    <text evidence="11">Lacks conserved residue(s) required for the propagation of feature annotation.</text>
</comment>
<keyword evidence="14" id="KW-1185">Reference proteome</keyword>
<keyword evidence="5" id="KW-0375">Hydrogen ion transport</keyword>
<organism evidence="13 14">
    <name type="scientific">Smittium megazygosporum</name>
    <dbReference type="NCBI Taxonomy" id="133381"/>
    <lineage>
        <taxon>Eukaryota</taxon>
        <taxon>Fungi</taxon>
        <taxon>Fungi incertae sedis</taxon>
        <taxon>Zoopagomycota</taxon>
        <taxon>Kickxellomycotina</taxon>
        <taxon>Harpellomycetes</taxon>
        <taxon>Harpellales</taxon>
        <taxon>Legeriomycetaceae</taxon>
        <taxon>Smittium</taxon>
    </lineage>
</organism>
<dbReference type="Proteomes" id="UP000245609">
    <property type="component" value="Unassembled WGS sequence"/>
</dbReference>
<dbReference type="SUPFAM" id="SSF81333">
    <property type="entry name" value="F1F0 ATP synthase subunit C"/>
    <property type="match status" value="2"/>
</dbReference>
<feature type="transmembrane region" description="Helical" evidence="11">
    <location>
        <begin position="195"/>
        <end position="215"/>
    </location>
</feature>
<keyword evidence="3 11" id="KW-0813">Transport</keyword>
<evidence type="ECO:0000313" key="13">
    <source>
        <dbReference type="EMBL" id="PVU86748.1"/>
    </source>
</evidence>
<dbReference type="InterPro" id="IPR000245">
    <property type="entry name" value="ATPase_proteolipid_csu"/>
</dbReference>
<feature type="transmembrane region" description="Helical" evidence="11">
    <location>
        <begin position="28"/>
        <end position="48"/>
    </location>
</feature>
<dbReference type="InterPro" id="IPR035921">
    <property type="entry name" value="F/V-ATP_Csub_sf"/>
</dbReference>
<dbReference type="AlphaFoldDB" id="A0A2T9Y343"/>
<dbReference type="GO" id="GO:0005774">
    <property type="term" value="C:vacuolar membrane"/>
    <property type="evidence" value="ECO:0007669"/>
    <property type="project" value="UniProtKB-ARBA"/>
</dbReference>
<comment type="similarity">
    <text evidence="2 11">Belongs to the V-ATPase proteolipid subunit family.</text>
</comment>
<name>A0A2T9Y343_9FUNG</name>
<dbReference type="PRINTS" id="PR00122">
    <property type="entry name" value="VACATPASE"/>
</dbReference>
<dbReference type="CDD" id="cd18177">
    <property type="entry name" value="ATP-synt_Vo_c_ATP6F_rpt1"/>
    <property type="match status" value="1"/>
</dbReference>
<keyword evidence="6 11" id="KW-1133">Transmembrane helix</keyword>
<proteinExistence type="inferred from homology"/>
<evidence type="ECO:0000256" key="11">
    <source>
        <dbReference type="RuleBase" id="RU363060"/>
    </source>
</evidence>
<evidence type="ECO:0000256" key="5">
    <source>
        <dbReference type="ARBA" id="ARBA00022781"/>
    </source>
</evidence>
<reference evidence="13 14" key="1">
    <citation type="journal article" date="2018" name="MBio">
        <title>Comparative Genomics Reveals the Core Gene Toolbox for the Fungus-Insect Symbiosis.</title>
        <authorList>
            <person name="Wang Y."/>
            <person name="Stata M."/>
            <person name="Wang W."/>
            <person name="Stajich J.E."/>
            <person name="White M.M."/>
            <person name="Moncalvo J.M."/>
        </authorList>
    </citation>
    <scope>NUCLEOTIDE SEQUENCE [LARGE SCALE GENOMIC DNA]</scope>
    <source>
        <strain evidence="13 14">SC-DP-2</strain>
    </source>
</reference>
<protein>
    <recommendedName>
        <fullName evidence="12">V-ATPase proteolipid subunit C-like domain-containing protein</fullName>
    </recommendedName>
</protein>
<sequence>MEIESDLSIGITQMQKDSPRKPANTSFILVYSLFLFLYATYCILHLIITGQTEKIRIGEFLTQISPYSWALYGICLCVGISAIGAGWGMFITGTSIVGAGVRSPQIATRNLISVIFCEVVGIYGIIMSIVFSSKLGPVTNPEGFSKSDYFTGFSIFFGGITVGLCNMACGVAVGITGSTIANADAHDSQLFVKTMIVEIFGSVIGLFGLIVGLIMTGKSNTFGV</sequence>
<dbReference type="GO" id="GO:0046961">
    <property type="term" value="F:proton-transporting ATPase activity, rotational mechanism"/>
    <property type="evidence" value="ECO:0007669"/>
    <property type="project" value="InterPro"/>
</dbReference>
<keyword evidence="8 11" id="KW-0472">Membrane</keyword>
<evidence type="ECO:0000256" key="6">
    <source>
        <dbReference type="ARBA" id="ARBA00022989"/>
    </source>
</evidence>
<comment type="function">
    <text evidence="11">Proton-conducting pore forming of the V0 complex of vacuolar(H+)-ATPase (V-ATPase), a multisubunit enzyme composed of a peripheral complex (V1) that hydrolyzes ATP and a membrane integral complex (V0) that translocates protons. V-ATPase is responsible for acidifying and maintaining the pH of intracellular compartments.</text>
</comment>
<dbReference type="EMBL" id="MBFS01003420">
    <property type="protein sequence ID" value="PVU86748.1"/>
    <property type="molecule type" value="Genomic_DNA"/>
</dbReference>
<evidence type="ECO:0000256" key="9">
    <source>
        <dbReference type="ARBA" id="ARBA00045519"/>
    </source>
</evidence>
<keyword evidence="4 11" id="KW-0812">Transmembrane</keyword>
<feature type="domain" description="V-ATPase proteolipid subunit C-like" evidence="12">
    <location>
        <begin position="73"/>
        <end position="130"/>
    </location>
</feature>
<comment type="caution">
    <text evidence="13">The sequence shown here is derived from an EMBL/GenBank/DDBJ whole genome shotgun (WGS) entry which is preliminary data.</text>
</comment>
<evidence type="ECO:0000256" key="10">
    <source>
        <dbReference type="ARBA" id="ARBA00046480"/>
    </source>
</evidence>
<evidence type="ECO:0000313" key="14">
    <source>
        <dbReference type="Proteomes" id="UP000245609"/>
    </source>
</evidence>
<evidence type="ECO:0000259" key="12">
    <source>
        <dbReference type="Pfam" id="PF00137"/>
    </source>
</evidence>
<feature type="domain" description="V-ATPase proteolipid subunit C-like" evidence="12">
    <location>
        <begin position="158"/>
        <end position="215"/>
    </location>
</feature>
<evidence type="ECO:0000256" key="2">
    <source>
        <dbReference type="ARBA" id="ARBA00007296"/>
    </source>
</evidence>
<dbReference type="FunFam" id="1.20.120.610:FF:000002">
    <property type="entry name" value="V-type proton ATPase proteolipid subunit"/>
    <property type="match status" value="1"/>
</dbReference>
<keyword evidence="7 11" id="KW-0406">Ion transport</keyword>
<feature type="transmembrane region" description="Helical" evidence="11">
    <location>
        <begin position="69"/>
        <end position="91"/>
    </location>
</feature>
<evidence type="ECO:0000256" key="8">
    <source>
        <dbReference type="ARBA" id="ARBA00023136"/>
    </source>
</evidence>
<evidence type="ECO:0000256" key="4">
    <source>
        <dbReference type="ARBA" id="ARBA00022692"/>
    </source>
</evidence>
<dbReference type="OrthoDB" id="10264021at2759"/>
<dbReference type="CDD" id="cd18178">
    <property type="entry name" value="ATP-synt_Vo_c_ATP6F_rpt2"/>
    <property type="match status" value="1"/>
</dbReference>
<comment type="subcellular location">
    <subcellularLocation>
        <location evidence="1">Membrane</location>
        <topology evidence="1">Multi-pass membrane protein</topology>
    </subcellularLocation>
</comment>
<dbReference type="InterPro" id="IPR002379">
    <property type="entry name" value="ATPase_proteolipid_c-like_dom"/>
</dbReference>
<dbReference type="Gene3D" id="1.20.120.610">
    <property type="entry name" value="lithium bound rotor ring of v- atpase"/>
    <property type="match status" value="1"/>
</dbReference>
<dbReference type="GO" id="GO:0033179">
    <property type="term" value="C:proton-transporting V-type ATPase, V0 domain"/>
    <property type="evidence" value="ECO:0007669"/>
    <property type="project" value="InterPro"/>
</dbReference>
<comment type="subunit">
    <text evidence="10 11">V-ATPase is a heteromultimeric enzyme composed of a peripheral catalytic V1 complex (components A to H) attached to an integral membrane V0 proton pore complex (components: a, c, c', c'', d, e, f and VOA1). The decameric c-ring forms the proton-conducting pore, and is composed of eight proteolipid subunits c, one subunit c' and one subunit c''.</text>
</comment>
<evidence type="ECO:0000256" key="7">
    <source>
        <dbReference type="ARBA" id="ARBA00023065"/>
    </source>
</evidence>
<evidence type="ECO:0000256" key="3">
    <source>
        <dbReference type="ARBA" id="ARBA00022448"/>
    </source>
</evidence>
<comment type="function">
    <text evidence="9">Proton-conducting pore forming subunit of the V0 complex of vacuolar(H+)-ATPase (V-ATPase), a multisubunit enzyme composed of a peripheral complex (V1) that hydrolyzes ATP and a membrane integral complex (V0) that translocates protons. V-ATPase is responsible for acidifying and maintaining the pH of intracellular compartments.</text>
</comment>
<evidence type="ECO:0000256" key="1">
    <source>
        <dbReference type="ARBA" id="ARBA00004141"/>
    </source>
</evidence>
<dbReference type="PANTHER" id="PTHR10263">
    <property type="entry name" value="V-TYPE PROTON ATPASE PROTEOLIPID SUBUNIT"/>
    <property type="match status" value="1"/>
</dbReference>